<sequence length="202" mass="22676">MVSADLGPLPITRRSGEEPLEADGEVQGVLLDFWRWSCSDLANNTMRGVLAEYIVALALGAASGTRMEWDSVDIRTREGWRVEVKSSAYLQSWAQSKKSSISFSIGATFGWNQQTGEYLAERSRRSDAYVFCLLQHQHKQSLDPLNIDQWDFYVLATEVLDKACPEQKTITLTRLLGLEPERTDFAGLRQAVARCLTTRTAP</sequence>
<gene>
    <name evidence="1" type="ORF">G4Z16_27100</name>
</gene>
<organism evidence="1 2">
    <name type="scientific">Streptomyces bathyalis</name>
    <dbReference type="NCBI Taxonomy" id="2710756"/>
    <lineage>
        <taxon>Bacteria</taxon>
        <taxon>Bacillati</taxon>
        <taxon>Actinomycetota</taxon>
        <taxon>Actinomycetes</taxon>
        <taxon>Kitasatosporales</taxon>
        <taxon>Streptomycetaceae</taxon>
        <taxon>Streptomyces</taxon>
    </lineage>
</organism>
<accession>A0A7T1TDP9</accession>
<name>A0A7T1TDP9_9ACTN</name>
<evidence type="ECO:0000313" key="1">
    <source>
        <dbReference type="EMBL" id="QPP11041.1"/>
    </source>
</evidence>
<protein>
    <submittedName>
        <fullName evidence="1">Uncharacterized protein</fullName>
    </submittedName>
</protein>
<evidence type="ECO:0000313" key="2">
    <source>
        <dbReference type="Proteomes" id="UP000595046"/>
    </source>
</evidence>
<dbReference type="KEGG" id="sbat:G4Z16_27100"/>
<proteinExistence type="predicted"/>
<dbReference type="AlphaFoldDB" id="A0A7T1TDP9"/>
<keyword evidence="2" id="KW-1185">Reference proteome</keyword>
<dbReference type="EMBL" id="CP048882">
    <property type="protein sequence ID" value="QPP11041.1"/>
    <property type="molecule type" value="Genomic_DNA"/>
</dbReference>
<dbReference type="Proteomes" id="UP000595046">
    <property type="component" value="Chromosome"/>
</dbReference>
<reference evidence="2" key="1">
    <citation type="submission" date="2020-02" db="EMBL/GenBank/DDBJ databases">
        <title>Streptomyces sp. ASO4wet.</title>
        <authorList>
            <person name="Risdian C."/>
            <person name="Landwehr W."/>
            <person name="Schupp P."/>
            <person name="Wink J."/>
        </authorList>
    </citation>
    <scope>NUCLEOTIDE SEQUENCE [LARGE SCALE GENOMIC DNA]</scope>
    <source>
        <strain evidence="2">ASO4wet</strain>
    </source>
</reference>